<reference evidence="2" key="1">
    <citation type="submission" date="2023-08" db="EMBL/GenBank/DDBJ databases">
        <title>Comparative genomics and taxonomic characterization of three novel marine species of genus Marivirga.</title>
        <authorList>
            <person name="Muhammad N."/>
            <person name="Kim S.-G."/>
        </authorList>
    </citation>
    <scope>NUCLEOTIDE SEQUENCE [LARGE SCALE GENOMIC DNA]</scope>
    <source>
        <strain evidence="2">ABR2-2</strain>
    </source>
</reference>
<evidence type="ECO:0000256" key="1">
    <source>
        <dbReference type="SAM" id="Phobius"/>
    </source>
</evidence>
<sequence length="182" mass="21067">MCEPVSEPDGMNNFLSILDIAFKVAAIFIAGFNAYFAVKIFRLKSEKDENEKERDRKIQLLKTLVLDHSLIHFHTFFETLEESLHELQKPNLTDDQKEIIDEKNATYFIGLRSKFYDSLLAVDETLYEEIKNDADNLQSHLTDTIFDGGVNLSHLPKYDELISQKLTTAKTNILKKLFDYRG</sequence>
<accession>A0AA49GGX6</accession>
<dbReference type="RefSeq" id="WP_308358239.1">
    <property type="nucleotide sequence ID" value="NZ_CP129970.2"/>
</dbReference>
<dbReference type="AlphaFoldDB" id="A0AA49GGX6"/>
<evidence type="ECO:0000313" key="2">
    <source>
        <dbReference type="EMBL" id="WKK86249.2"/>
    </source>
</evidence>
<gene>
    <name evidence="2" type="ORF">QYS48_04530</name>
</gene>
<dbReference type="EMBL" id="CP129970">
    <property type="protein sequence ID" value="WKK86249.2"/>
    <property type="molecule type" value="Genomic_DNA"/>
</dbReference>
<keyword evidence="1" id="KW-0472">Membrane</keyword>
<organism evidence="2 3">
    <name type="scientific">Marivirga arenosa</name>
    <dbReference type="NCBI Taxonomy" id="3059076"/>
    <lineage>
        <taxon>Bacteria</taxon>
        <taxon>Pseudomonadati</taxon>
        <taxon>Bacteroidota</taxon>
        <taxon>Cytophagia</taxon>
        <taxon>Cytophagales</taxon>
        <taxon>Marivirgaceae</taxon>
        <taxon>Marivirga</taxon>
    </lineage>
</organism>
<keyword evidence="3" id="KW-1185">Reference proteome</keyword>
<feature type="transmembrane region" description="Helical" evidence="1">
    <location>
        <begin position="20"/>
        <end position="38"/>
    </location>
</feature>
<keyword evidence="1" id="KW-0812">Transmembrane</keyword>
<evidence type="ECO:0000313" key="3">
    <source>
        <dbReference type="Proteomes" id="UP001244443"/>
    </source>
</evidence>
<name>A0AA49GGX6_9BACT</name>
<protein>
    <submittedName>
        <fullName evidence="2">Uncharacterized protein</fullName>
    </submittedName>
</protein>
<dbReference type="Proteomes" id="UP001244443">
    <property type="component" value="Chromosome"/>
</dbReference>
<proteinExistence type="predicted"/>
<keyword evidence="1" id="KW-1133">Transmembrane helix</keyword>